<accession>A0A8S5RF41</accession>
<sequence length="127" mass="13773">MAVLDNTLQALFDMSHKELLWENANTNSNFAPQTIKKTTNPKSLYLINCIYAAKYTATNGEIIPYGGNSYIVNSGTVNAYRNAAVTSAGFVFGAGYVATIFGGSSATLDNSRIIPYQIYEIKGVINE</sequence>
<name>A0A8S5RF41_9VIRU</name>
<reference evidence="1" key="1">
    <citation type="journal article" date="2021" name="Proc. Natl. Acad. Sci. U.S.A.">
        <title>A Catalog of Tens of Thousands of Viruses from Human Metagenomes Reveals Hidden Associations with Chronic Diseases.</title>
        <authorList>
            <person name="Tisza M.J."/>
            <person name="Buck C.B."/>
        </authorList>
    </citation>
    <scope>NUCLEOTIDE SEQUENCE</scope>
    <source>
        <strain evidence="1">CtyMK1</strain>
    </source>
</reference>
<organism evidence="1">
    <name type="scientific">virus sp. ctyMK1</name>
    <dbReference type="NCBI Taxonomy" id="2828002"/>
    <lineage>
        <taxon>Viruses</taxon>
    </lineage>
</organism>
<proteinExistence type="predicted"/>
<evidence type="ECO:0000313" key="1">
    <source>
        <dbReference type="EMBL" id="DAE29779.1"/>
    </source>
</evidence>
<dbReference type="EMBL" id="BK059098">
    <property type="protein sequence ID" value="DAE29779.1"/>
    <property type="molecule type" value="Genomic_DNA"/>
</dbReference>
<protein>
    <submittedName>
        <fullName evidence="1">Uncharacterized protein</fullName>
    </submittedName>
</protein>